<keyword evidence="1 9" id="KW-0808">Transferase</keyword>
<reference evidence="9 10" key="1">
    <citation type="submission" date="2019-02" db="EMBL/GenBank/DDBJ databases">
        <title>Deep-cultivation of Planctomycetes and their phenomic and genomic characterization uncovers novel biology.</title>
        <authorList>
            <person name="Wiegand S."/>
            <person name="Jogler M."/>
            <person name="Boedeker C."/>
            <person name="Pinto D."/>
            <person name="Vollmers J."/>
            <person name="Rivas-Marin E."/>
            <person name="Kohn T."/>
            <person name="Peeters S.H."/>
            <person name="Heuer A."/>
            <person name="Rast P."/>
            <person name="Oberbeckmann S."/>
            <person name="Bunk B."/>
            <person name="Jeske O."/>
            <person name="Meyerdierks A."/>
            <person name="Storesund J.E."/>
            <person name="Kallscheuer N."/>
            <person name="Luecker S."/>
            <person name="Lage O.M."/>
            <person name="Pohl T."/>
            <person name="Merkel B.J."/>
            <person name="Hornburger P."/>
            <person name="Mueller R.-W."/>
            <person name="Bruemmer F."/>
            <person name="Labrenz M."/>
            <person name="Spormann A.M."/>
            <person name="Op den Camp H."/>
            <person name="Overmann J."/>
            <person name="Amann R."/>
            <person name="Jetten M.S.M."/>
            <person name="Mascher T."/>
            <person name="Medema M.H."/>
            <person name="Devos D.P."/>
            <person name="Kaster A.-K."/>
            <person name="Ovreas L."/>
            <person name="Rohde M."/>
            <person name="Galperin M.Y."/>
            <person name="Jogler C."/>
        </authorList>
    </citation>
    <scope>NUCLEOTIDE SEQUENCE [LARGE SCALE GENOMIC DNA]</scope>
    <source>
        <strain evidence="9 10">ETA_A8</strain>
    </source>
</reference>
<evidence type="ECO:0000256" key="2">
    <source>
        <dbReference type="ARBA" id="ARBA00022741"/>
    </source>
</evidence>
<dbReference type="SMART" id="SM00220">
    <property type="entry name" value="S_TKc"/>
    <property type="match status" value="1"/>
</dbReference>
<dbReference type="PROSITE" id="PS00108">
    <property type="entry name" value="PROTEIN_KINASE_ST"/>
    <property type="match status" value="1"/>
</dbReference>
<dbReference type="InterPro" id="IPR011009">
    <property type="entry name" value="Kinase-like_dom_sf"/>
</dbReference>
<evidence type="ECO:0000256" key="6">
    <source>
        <dbReference type="PROSITE-ProRule" id="PRU10141"/>
    </source>
</evidence>
<sequence length="1141" mass="126305">MQRSEAIVRLLAEHRGALLSRQFDPSTLLAAHRELLPELATAIEDLLSNSSLLSGAGETQSFRAADPAGTLNWDRIDIHEAATATAGAKFGPFELVRVLGEGAFGVVWLARQPELERDVALKILRAQFASSQTIERFWQEAKVLARLKHPYIVQVLSVGTVGSEHYIAMEFVPGGDLRGRLQAAVPSAAWSAAVLQKVALAVEHAHQANVIHRDLKPANILLNGEDEPFVTDFGLAKRLENGPELTASGDVLGTIAYMSPEQASGQTASVNAQSDVYSLGATLYHLLTGRRPFPLTENEPLQQTLADIRERDPQPLRRLNATLPVELETICLKSLEKDPTRRYATAGALAADLGRFLAGEPILGKATRWPERLWRAVRRRPLFVGSLISGAAVLLILVSTIWNLAARGQQLGQDIKTKEESLQTAQQELLATTTKVSQAEQVAQERKAESEQVRAGQRWTNYLAAIQEIHAAWDEGQLARMRELLQQQVPAASDSTNEDLRGIEWYYWQSRLDNLGSHIPTTAICDALAISPDGLLVAGCDETHVRIWNIESKQKIFDQPIGRPRSAGVLDSYTQFLTPPAVAFSPDGKWIAGTTFHLTRDNRRLGFLRVWNVASGDEHFSVTNDRLLGGRAVAFSPDSQFVLAGGLDSYFRCWKLETKQEELPAADERFARRNLQPRPPPTPGTATGGAKVVRDLQFCSDGKTLLCRSDWTGPEFILWKNTDHEAAIAEDYRQLQQKLRGHVVQGKTLLGEFRDNLFAAHLNEGRNIELHLYEGPKFEGPSKRLLEGHDAMCLQAGEKYFAVGSNDQLIRVWDLAFLEPVRELRGHTAVPSCLVFGKQDGMLASRASDGIRVWNLQAESNVFVVDRSARSDTASFLHRGKRGGVEVETNGHQQLSVKFLDHFREKVTIHLPELFVLRTVLSDDDSLLAVVVRRLPGSPLKPTKPEPKTLLFRLPDGEQVAELPPATLSPIQLAFSPTSEYLAIGRRIWKTDTMTEVGALPEQAPNRQACFSPSGRYLALSDATRTEIYDVLTNTQVCAIPRGGSAFSFSRDEQQLYLASPAISAWEIASGQEIEGAFGKQPYEIVELAADGRRVYARRGKYYDVFSVEGSRLLFSTECKVGFTTAHLEKLFTDYIGRLAK</sequence>
<evidence type="ECO:0000259" key="8">
    <source>
        <dbReference type="PROSITE" id="PS50011"/>
    </source>
</evidence>
<evidence type="ECO:0000313" key="9">
    <source>
        <dbReference type="EMBL" id="QDU30547.1"/>
    </source>
</evidence>
<accession>A0A517YK02</accession>
<dbReference type="Gene3D" id="1.10.510.10">
    <property type="entry name" value="Transferase(Phosphotransferase) domain 1"/>
    <property type="match status" value="1"/>
</dbReference>
<dbReference type="InterPro" id="IPR036322">
    <property type="entry name" value="WD40_repeat_dom_sf"/>
</dbReference>
<name>A0A517YK02_9BACT</name>
<dbReference type="Pfam" id="PF00069">
    <property type="entry name" value="Pkinase"/>
    <property type="match status" value="1"/>
</dbReference>
<dbReference type="GO" id="GO:0004674">
    <property type="term" value="F:protein serine/threonine kinase activity"/>
    <property type="evidence" value="ECO:0007669"/>
    <property type="project" value="UniProtKB-EC"/>
</dbReference>
<dbReference type="InterPro" id="IPR001680">
    <property type="entry name" value="WD40_rpt"/>
</dbReference>
<dbReference type="SUPFAM" id="SSF56112">
    <property type="entry name" value="Protein kinase-like (PK-like)"/>
    <property type="match status" value="1"/>
</dbReference>
<keyword evidence="7" id="KW-0812">Transmembrane</keyword>
<dbReference type="PROSITE" id="PS00107">
    <property type="entry name" value="PROTEIN_KINASE_ATP"/>
    <property type="match status" value="1"/>
</dbReference>
<evidence type="ECO:0000256" key="3">
    <source>
        <dbReference type="ARBA" id="ARBA00022777"/>
    </source>
</evidence>
<dbReference type="AlphaFoldDB" id="A0A517YK02"/>
<gene>
    <name evidence="9" type="primary">pknB_21</name>
    <name evidence="9" type="ORF">ETAA8_56930</name>
</gene>
<dbReference type="CDD" id="cd14014">
    <property type="entry name" value="STKc_PknB_like"/>
    <property type="match status" value="1"/>
</dbReference>
<dbReference type="InterPro" id="IPR015943">
    <property type="entry name" value="WD40/YVTN_repeat-like_dom_sf"/>
</dbReference>
<dbReference type="PROSITE" id="PS50011">
    <property type="entry name" value="PROTEIN_KINASE_DOM"/>
    <property type="match status" value="1"/>
</dbReference>
<evidence type="ECO:0000256" key="7">
    <source>
        <dbReference type="SAM" id="Phobius"/>
    </source>
</evidence>
<dbReference type="GO" id="GO:0005524">
    <property type="term" value="F:ATP binding"/>
    <property type="evidence" value="ECO:0007669"/>
    <property type="project" value="UniProtKB-UniRule"/>
</dbReference>
<dbReference type="InterPro" id="IPR017441">
    <property type="entry name" value="Protein_kinase_ATP_BS"/>
</dbReference>
<keyword evidence="2 6" id="KW-0547">Nucleotide-binding</keyword>
<keyword evidence="7" id="KW-1133">Transmembrane helix</keyword>
<keyword evidence="7" id="KW-0472">Membrane</keyword>
<dbReference type="SUPFAM" id="SSF50978">
    <property type="entry name" value="WD40 repeat-like"/>
    <property type="match status" value="1"/>
</dbReference>
<evidence type="ECO:0000256" key="4">
    <source>
        <dbReference type="ARBA" id="ARBA00022840"/>
    </source>
</evidence>
<dbReference type="Proteomes" id="UP000315017">
    <property type="component" value="Chromosome"/>
</dbReference>
<feature type="transmembrane region" description="Helical" evidence="7">
    <location>
        <begin position="382"/>
        <end position="405"/>
    </location>
</feature>
<evidence type="ECO:0000256" key="1">
    <source>
        <dbReference type="ARBA" id="ARBA00022679"/>
    </source>
</evidence>
<dbReference type="RefSeq" id="WP_202921299.1">
    <property type="nucleotide sequence ID" value="NZ_CP036274.1"/>
</dbReference>
<dbReference type="Pfam" id="PF00400">
    <property type="entry name" value="WD40"/>
    <property type="match status" value="3"/>
</dbReference>
<feature type="binding site" evidence="6">
    <location>
        <position position="122"/>
    </location>
    <ligand>
        <name>ATP</name>
        <dbReference type="ChEBI" id="CHEBI:30616"/>
    </ligand>
</feature>
<dbReference type="EC" id="2.7.11.1" evidence="9"/>
<dbReference type="SMART" id="SM00320">
    <property type="entry name" value="WD40"/>
    <property type="match status" value="5"/>
</dbReference>
<proteinExistence type="predicted"/>
<organism evidence="9 10">
    <name type="scientific">Anatilimnocola aggregata</name>
    <dbReference type="NCBI Taxonomy" id="2528021"/>
    <lineage>
        <taxon>Bacteria</taxon>
        <taxon>Pseudomonadati</taxon>
        <taxon>Planctomycetota</taxon>
        <taxon>Planctomycetia</taxon>
        <taxon>Pirellulales</taxon>
        <taxon>Pirellulaceae</taxon>
        <taxon>Anatilimnocola</taxon>
    </lineage>
</organism>
<evidence type="ECO:0000256" key="5">
    <source>
        <dbReference type="PROSITE-ProRule" id="PRU00221"/>
    </source>
</evidence>
<protein>
    <submittedName>
        <fullName evidence="9">Serine/threonine-protein kinase PknB</fullName>
        <ecNumber evidence="9">2.7.11.1</ecNumber>
    </submittedName>
</protein>
<dbReference type="PANTHER" id="PTHR43289:SF6">
    <property type="entry name" value="SERINE_THREONINE-PROTEIN KINASE NEKL-3"/>
    <property type="match status" value="1"/>
</dbReference>
<dbReference type="KEGG" id="aagg:ETAA8_56930"/>
<dbReference type="InterPro" id="IPR008271">
    <property type="entry name" value="Ser/Thr_kinase_AS"/>
</dbReference>
<dbReference type="EMBL" id="CP036274">
    <property type="protein sequence ID" value="QDU30547.1"/>
    <property type="molecule type" value="Genomic_DNA"/>
</dbReference>
<feature type="repeat" description="WD" evidence="5">
    <location>
        <begin position="632"/>
        <end position="664"/>
    </location>
</feature>
<keyword evidence="10" id="KW-1185">Reference proteome</keyword>
<dbReference type="InterPro" id="IPR000719">
    <property type="entry name" value="Prot_kinase_dom"/>
</dbReference>
<keyword evidence="5" id="KW-0853">WD repeat</keyword>
<dbReference type="Gene3D" id="3.30.200.20">
    <property type="entry name" value="Phosphorylase Kinase, domain 1"/>
    <property type="match status" value="1"/>
</dbReference>
<dbReference type="PROSITE" id="PS50082">
    <property type="entry name" value="WD_REPEATS_2"/>
    <property type="match status" value="1"/>
</dbReference>
<dbReference type="PANTHER" id="PTHR43289">
    <property type="entry name" value="MITOGEN-ACTIVATED PROTEIN KINASE KINASE KINASE 20-RELATED"/>
    <property type="match status" value="1"/>
</dbReference>
<evidence type="ECO:0000313" key="10">
    <source>
        <dbReference type="Proteomes" id="UP000315017"/>
    </source>
</evidence>
<keyword evidence="3 9" id="KW-0418">Kinase</keyword>
<feature type="domain" description="Protein kinase" evidence="8">
    <location>
        <begin position="93"/>
        <end position="357"/>
    </location>
</feature>
<dbReference type="Gene3D" id="2.130.10.10">
    <property type="entry name" value="YVTN repeat-like/Quinoprotein amine dehydrogenase"/>
    <property type="match status" value="3"/>
</dbReference>
<keyword evidence="4 6" id="KW-0067">ATP-binding</keyword>